<comment type="caution">
    <text evidence="1">The sequence shown here is derived from an EMBL/GenBank/DDBJ whole genome shotgun (WGS) entry which is preliminary data.</text>
</comment>
<reference evidence="1 2" key="1">
    <citation type="submission" date="2016-10" db="EMBL/GenBank/DDBJ databases">
        <title>Comparative genomics of Pseudomonas syringae.</title>
        <authorList>
            <person name="Hulin M.T."/>
        </authorList>
    </citation>
    <scope>NUCLEOTIDE SEQUENCE [LARGE SCALE GENOMIC DNA]</scope>
    <source>
        <strain evidence="2">R2-5255</strain>
    </source>
</reference>
<name>A0ABX4Z4D4_9PSED</name>
<sequence length="54" mass="6211">MHTNRMGAQDEPEVAFKAWGEIIEGNKRLRSKKLSPNASLVEFYYGETTMTDFD</sequence>
<dbReference type="EMBL" id="MLEC01000001">
    <property type="protein sequence ID" value="POC97770.1"/>
    <property type="molecule type" value="Genomic_DNA"/>
</dbReference>
<evidence type="ECO:0000313" key="1">
    <source>
        <dbReference type="EMBL" id="POC97770.1"/>
    </source>
</evidence>
<keyword evidence="2" id="KW-1185">Reference proteome</keyword>
<protein>
    <submittedName>
        <fullName evidence="1">Phospholipase</fullName>
    </submittedName>
</protein>
<dbReference type="Proteomes" id="UP000237477">
    <property type="component" value="Unassembled WGS sequence"/>
</dbReference>
<proteinExistence type="predicted"/>
<gene>
    <name evidence="1" type="ORF">BKM26_00835</name>
</gene>
<organism evidence="1 2">
    <name type="scientific">Pseudomonas avellanae pv. morsprunorum</name>
    <dbReference type="NCBI Taxonomy" id="3380385"/>
    <lineage>
        <taxon>Bacteria</taxon>
        <taxon>Pseudomonadati</taxon>
        <taxon>Pseudomonadota</taxon>
        <taxon>Gammaproteobacteria</taxon>
        <taxon>Pseudomonadales</taxon>
        <taxon>Pseudomonadaceae</taxon>
        <taxon>Pseudomonas</taxon>
    </lineage>
</organism>
<evidence type="ECO:0000313" key="2">
    <source>
        <dbReference type="Proteomes" id="UP000237477"/>
    </source>
</evidence>
<accession>A0ABX4Z4D4</accession>